<keyword evidence="2" id="KW-1185">Reference proteome</keyword>
<dbReference type="Proteomes" id="UP000826616">
    <property type="component" value="Chromosome"/>
</dbReference>
<name>A0ABX8YAD0_ANETH</name>
<protein>
    <submittedName>
        <fullName evidence="1">Uncharacterized protein</fullName>
    </submittedName>
</protein>
<dbReference type="GeneID" id="97143229"/>
<evidence type="ECO:0000313" key="2">
    <source>
        <dbReference type="Proteomes" id="UP000826616"/>
    </source>
</evidence>
<dbReference type="RefSeq" id="WP_220559196.1">
    <property type="nucleotide sequence ID" value="NZ_CP080764.1"/>
</dbReference>
<reference evidence="1 2" key="1">
    <citation type="submission" date="2021-08" db="EMBL/GenBank/DDBJ databases">
        <title>Complete genome sequence of the strain Aneurinibacillus thermoaerophilus CCM 8960.</title>
        <authorList>
            <person name="Musilova J."/>
            <person name="Kourilova X."/>
            <person name="Pernicova I."/>
            <person name="Bezdicek M."/>
            <person name="Lengerova M."/>
            <person name="Obruca S."/>
            <person name="Sedlar K."/>
        </authorList>
    </citation>
    <scope>NUCLEOTIDE SEQUENCE [LARGE SCALE GENOMIC DNA]</scope>
    <source>
        <strain evidence="1 2">CCM 8960</strain>
    </source>
</reference>
<gene>
    <name evidence="1" type="ORF">K3F53_17755</name>
</gene>
<accession>A0ABX8YAD0</accession>
<sequence>MTIIGRTSKNKWTEHLSITKIKGEHMIEGIYMLGGSKGMGTKKPNIQRIHSVFEKNISKQVKIKTKDNHKSTKDIFKKWMMDMFI</sequence>
<organism evidence="1 2">
    <name type="scientific">Aneurinibacillus thermoaerophilus</name>
    <dbReference type="NCBI Taxonomy" id="143495"/>
    <lineage>
        <taxon>Bacteria</taxon>
        <taxon>Bacillati</taxon>
        <taxon>Bacillota</taxon>
        <taxon>Bacilli</taxon>
        <taxon>Bacillales</taxon>
        <taxon>Paenibacillaceae</taxon>
        <taxon>Aneurinibacillus group</taxon>
        <taxon>Aneurinibacillus</taxon>
    </lineage>
</organism>
<dbReference type="EMBL" id="CP080764">
    <property type="protein sequence ID" value="QYY42647.1"/>
    <property type="molecule type" value="Genomic_DNA"/>
</dbReference>
<proteinExistence type="predicted"/>
<evidence type="ECO:0000313" key="1">
    <source>
        <dbReference type="EMBL" id="QYY42647.1"/>
    </source>
</evidence>